<evidence type="ECO:0000256" key="3">
    <source>
        <dbReference type="ARBA" id="ARBA00023136"/>
    </source>
</evidence>
<dbReference type="PANTHER" id="PTHR38100">
    <property type="entry name" value="HIGH FREQUENCY LYSOGENIZATION PROTEIN HFLD"/>
    <property type="match status" value="1"/>
</dbReference>
<evidence type="ECO:0000256" key="1">
    <source>
        <dbReference type="ARBA" id="ARBA00022475"/>
    </source>
</evidence>
<dbReference type="EMBL" id="VAJB01000014">
    <property type="protein sequence ID" value="TRB74518.1"/>
    <property type="molecule type" value="Genomic_DNA"/>
</dbReference>
<dbReference type="AlphaFoldDB" id="A0A249A0E1"/>
<evidence type="ECO:0000313" key="9">
    <source>
        <dbReference type="Proteomes" id="UP000315164"/>
    </source>
</evidence>
<dbReference type="EMBL" id="VAJI01000014">
    <property type="protein sequence ID" value="TRB37285.1"/>
    <property type="molecule type" value="Genomic_DNA"/>
</dbReference>
<keyword evidence="2 4" id="KW-0963">Cytoplasm</keyword>
<dbReference type="GeneID" id="67368685"/>
<dbReference type="NCBIfam" id="NF001248">
    <property type="entry name" value="PRK00218.1-4"/>
    <property type="match status" value="1"/>
</dbReference>
<dbReference type="KEGG" id="mhay:VK67_05135"/>
<proteinExistence type="inferred from homology"/>
<gene>
    <name evidence="4 7" type="primary">hflD</name>
    <name evidence="7" type="ORF">FEA53_08070</name>
    <name evidence="6" type="ORF">FEB89_07960</name>
    <name evidence="5" type="ORF">NCTC10638_03374</name>
</gene>
<protein>
    <recommendedName>
        <fullName evidence="4">High frequency lysogenization protein HflD homolog</fullName>
    </recommendedName>
</protein>
<comment type="subcellular location">
    <subcellularLocation>
        <location evidence="4">Cytoplasm</location>
    </subcellularLocation>
    <subcellularLocation>
        <location evidence="4">Cell membrane</location>
        <topology evidence="4">Peripheral membrane protein</topology>
        <orientation evidence="4">Cytoplasmic side</orientation>
    </subcellularLocation>
</comment>
<dbReference type="Pfam" id="PF04356">
    <property type="entry name" value="DUF489"/>
    <property type="match status" value="1"/>
</dbReference>
<name>A0A249A0E1_MANHA</name>
<sequence length="209" mass="23375">MADYHDITLAYAGVCQAATLVQQFAHKGMADREAFKCALESLLITQPESTLSVFGDDLSHLKMGLETALAQTGGGNGKLDTEVGRYWISLLALSQKLNKNPEAKQQLAQRLQQVERQLALYEDNVMADQMIANLAAIYSDIISPLGTKIHVMGMQDYLVRPDIQNKIRASLLAGIRAGILWQQVGGSRWQFLFSRKKIFNQAQKFYRQI</sequence>
<dbReference type="InterPro" id="IPR007451">
    <property type="entry name" value="HflD"/>
</dbReference>
<dbReference type="GO" id="GO:0005737">
    <property type="term" value="C:cytoplasm"/>
    <property type="evidence" value="ECO:0007669"/>
    <property type="project" value="UniProtKB-SubCell"/>
</dbReference>
<dbReference type="NCBIfam" id="NF001246">
    <property type="entry name" value="PRK00218.1-2"/>
    <property type="match status" value="1"/>
</dbReference>
<dbReference type="Gene3D" id="1.10.3890.10">
    <property type="entry name" value="HflD-like"/>
    <property type="match status" value="1"/>
</dbReference>
<dbReference type="EMBL" id="UGPN01000002">
    <property type="protein sequence ID" value="STY64199.1"/>
    <property type="molecule type" value="Genomic_DNA"/>
</dbReference>
<dbReference type="Proteomes" id="UP000315164">
    <property type="component" value="Unassembled WGS sequence"/>
</dbReference>
<organism evidence="7 9">
    <name type="scientific">Mannheimia haemolytica</name>
    <name type="common">Pasteurella haemolytica</name>
    <dbReference type="NCBI Taxonomy" id="75985"/>
    <lineage>
        <taxon>Bacteria</taxon>
        <taxon>Pseudomonadati</taxon>
        <taxon>Pseudomonadota</taxon>
        <taxon>Gammaproteobacteria</taxon>
        <taxon>Pasteurellales</taxon>
        <taxon>Pasteurellaceae</taxon>
        <taxon>Mannheimia</taxon>
    </lineage>
</organism>
<keyword evidence="3 4" id="KW-0472">Membrane</keyword>
<dbReference type="InterPro" id="IPR035932">
    <property type="entry name" value="HflD-like_sf"/>
</dbReference>
<evidence type="ECO:0000313" key="8">
    <source>
        <dbReference type="Proteomes" id="UP000254802"/>
    </source>
</evidence>
<dbReference type="RefSeq" id="WP_006248094.1">
    <property type="nucleotide sequence ID" value="NZ_CP011098.1"/>
</dbReference>
<dbReference type="Proteomes" id="UP000318394">
    <property type="component" value="Unassembled WGS sequence"/>
</dbReference>
<dbReference type="Proteomes" id="UP000254802">
    <property type="component" value="Unassembled WGS sequence"/>
</dbReference>
<dbReference type="OrthoDB" id="9788031at2"/>
<evidence type="ECO:0000313" key="6">
    <source>
        <dbReference type="EMBL" id="TRB37285.1"/>
    </source>
</evidence>
<accession>A0A249A0E1</accession>
<dbReference type="GO" id="GO:0005886">
    <property type="term" value="C:plasma membrane"/>
    <property type="evidence" value="ECO:0007669"/>
    <property type="project" value="UniProtKB-SubCell"/>
</dbReference>
<evidence type="ECO:0000256" key="2">
    <source>
        <dbReference type="ARBA" id="ARBA00022490"/>
    </source>
</evidence>
<evidence type="ECO:0000256" key="4">
    <source>
        <dbReference type="HAMAP-Rule" id="MF_00695"/>
    </source>
</evidence>
<dbReference type="HAMAP" id="MF_00695">
    <property type="entry name" value="HflD_protein"/>
    <property type="match status" value="1"/>
</dbReference>
<keyword evidence="1 4" id="KW-1003">Cell membrane</keyword>
<dbReference type="STRING" id="75985.WC39_05135"/>
<reference evidence="5 8" key="1">
    <citation type="submission" date="2018-06" db="EMBL/GenBank/DDBJ databases">
        <authorList>
            <consortium name="Pathogen Informatics"/>
            <person name="Doyle S."/>
        </authorList>
    </citation>
    <scope>NUCLEOTIDE SEQUENCE [LARGE SCALE GENOMIC DNA]</scope>
    <source>
        <strain evidence="5 8">NCTC10638</strain>
    </source>
</reference>
<dbReference type="PANTHER" id="PTHR38100:SF1">
    <property type="entry name" value="HIGH FREQUENCY LYSOGENIZATION PROTEIN HFLD"/>
    <property type="match status" value="1"/>
</dbReference>
<reference evidence="9 10" key="2">
    <citation type="journal article" date="2019" name="Vet. Microbiol.">
        <title>Genetic characterization of susceptible and multi-drug resistant Mannheimia haemolytica isolated from high-risk stocker calves prior to and after antimicrobial metaphylaxis.</title>
        <authorList>
            <person name="Snyder E.R."/>
            <person name="Alvarez-Narvaez S."/>
            <person name="Credille B.C."/>
        </authorList>
    </citation>
    <scope>NUCLEOTIDE SEQUENCE [LARGE SCALE GENOMIC DNA]</scope>
    <source>
        <strain evidence="7 9">UGA-R5-128-1</strain>
        <strain evidence="6 10">UGA-R7-163-1</strain>
    </source>
</reference>
<evidence type="ECO:0000313" key="5">
    <source>
        <dbReference type="EMBL" id="STY64199.1"/>
    </source>
</evidence>
<keyword evidence="10" id="KW-1185">Reference proteome</keyword>
<comment type="similarity">
    <text evidence="4">Belongs to the HflD family.</text>
</comment>
<evidence type="ECO:0000313" key="7">
    <source>
        <dbReference type="EMBL" id="TRB74518.1"/>
    </source>
</evidence>
<dbReference type="KEGG" id="mhaq:WC39_05135"/>
<dbReference type="SUPFAM" id="SSF101322">
    <property type="entry name" value="YcfC-like"/>
    <property type="match status" value="1"/>
</dbReference>
<evidence type="ECO:0000313" key="10">
    <source>
        <dbReference type="Proteomes" id="UP000318394"/>
    </source>
</evidence>